<dbReference type="Gene3D" id="3.40.30.10">
    <property type="entry name" value="Glutaredoxin"/>
    <property type="match status" value="1"/>
</dbReference>
<dbReference type="KEGG" id="afl:Aflv_1036"/>
<evidence type="ECO:0000256" key="1">
    <source>
        <dbReference type="ARBA" id="ARBA00004196"/>
    </source>
</evidence>
<dbReference type="InterPro" id="IPR000866">
    <property type="entry name" value="AhpC/TSA"/>
</dbReference>
<keyword evidence="6" id="KW-0472">Membrane</keyword>
<dbReference type="PROSITE" id="PS51352">
    <property type="entry name" value="THIOREDOXIN_2"/>
    <property type="match status" value="1"/>
</dbReference>
<protein>
    <submittedName>
        <fullName evidence="8">Thiol-disulfide oxidoreductase resA (Cytochrome c biogenesis)</fullName>
    </submittedName>
</protein>
<keyword evidence="6" id="KW-1133">Transmembrane helix</keyword>
<dbReference type="InterPro" id="IPR013766">
    <property type="entry name" value="Thioredoxin_domain"/>
</dbReference>
<feature type="transmembrane region" description="Helical" evidence="6">
    <location>
        <begin position="9"/>
        <end position="27"/>
    </location>
</feature>
<evidence type="ECO:0000256" key="3">
    <source>
        <dbReference type="ARBA" id="ARBA00022968"/>
    </source>
</evidence>
<proteinExistence type="predicted"/>
<dbReference type="EMBL" id="CP000922">
    <property type="protein sequence ID" value="ACJ33412.1"/>
    <property type="molecule type" value="Genomic_DNA"/>
</dbReference>
<dbReference type="InterPro" id="IPR050553">
    <property type="entry name" value="Thioredoxin_ResA/DsbE_sf"/>
</dbReference>
<evidence type="ECO:0000256" key="2">
    <source>
        <dbReference type="ARBA" id="ARBA00022748"/>
    </source>
</evidence>
<reference evidence="8 9" key="1">
    <citation type="journal article" date="2008" name="Genome Biol.">
        <title>Encapsulated in silica: genome, proteome and physiology of the thermophilic bacterium Anoxybacillus flavithermus WK1.</title>
        <authorList>
            <person name="Saw J.H."/>
            <person name="Mountain B.W."/>
            <person name="Feng L."/>
            <person name="Omelchenko M.V."/>
            <person name="Hou S."/>
            <person name="Saito J.A."/>
            <person name="Stott M.B."/>
            <person name="Li D."/>
            <person name="Zhao G."/>
            <person name="Wu J."/>
            <person name="Galperin M.Y."/>
            <person name="Koonin E.V."/>
            <person name="Makarova K.S."/>
            <person name="Wolf Y.I."/>
            <person name="Rigden D.J."/>
            <person name="Dunfield P.F."/>
            <person name="Wang L."/>
            <person name="Alam M."/>
        </authorList>
    </citation>
    <scope>NUCLEOTIDE SEQUENCE [LARGE SCALE GENOMIC DNA]</scope>
    <source>
        <strain evidence="9">DSM 21510 / WK1</strain>
    </source>
</reference>
<sequence length="175" mass="20009">MAMKEKRFWLRTVILAIMLVAIGYTIYSNVFVEKKAIQVGDSAPDFVLTDLNGNKIQLSDYRGKGVFLNFWGTWCKPCEKEMPYINSQYNVYKNEGVEVIAVNVGEAKVTVQTFVDRFQLAFPVVIDQQDQVMNAYDINPLPTTFLIDKDGKIVDIITGTMTEEDVKKHMERIKP</sequence>
<evidence type="ECO:0000256" key="6">
    <source>
        <dbReference type="SAM" id="Phobius"/>
    </source>
</evidence>
<evidence type="ECO:0000256" key="4">
    <source>
        <dbReference type="ARBA" id="ARBA00023157"/>
    </source>
</evidence>
<evidence type="ECO:0000313" key="8">
    <source>
        <dbReference type="EMBL" id="ACJ33412.1"/>
    </source>
</evidence>
<evidence type="ECO:0000256" key="5">
    <source>
        <dbReference type="ARBA" id="ARBA00023284"/>
    </source>
</evidence>
<dbReference type="STRING" id="491915.Aflv_1036"/>
<keyword evidence="3" id="KW-0735">Signal-anchor</keyword>
<evidence type="ECO:0000313" key="9">
    <source>
        <dbReference type="Proteomes" id="UP000000742"/>
    </source>
</evidence>
<dbReference type="InterPro" id="IPR036249">
    <property type="entry name" value="Thioredoxin-like_sf"/>
</dbReference>
<dbReference type="GO" id="GO:0017004">
    <property type="term" value="P:cytochrome complex assembly"/>
    <property type="evidence" value="ECO:0007669"/>
    <property type="project" value="UniProtKB-KW"/>
</dbReference>
<dbReference type="NCBIfam" id="NF002854">
    <property type="entry name" value="PRK03147.1"/>
    <property type="match status" value="1"/>
</dbReference>
<keyword evidence="6" id="KW-0812">Transmembrane</keyword>
<evidence type="ECO:0000259" key="7">
    <source>
        <dbReference type="PROSITE" id="PS51352"/>
    </source>
</evidence>
<comment type="subcellular location">
    <subcellularLocation>
        <location evidence="1">Cell envelope</location>
    </subcellularLocation>
</comment>
<feature type="domain" description="Thioredoxin" evidence="7">
    <location>
        <begin position="37"/>
        <end position="175"/>
    </location>
</feature>
<dbReference type="eggNOG" id="COG0526">
    <property type="taxonomic scope" value="Bacteria"/>
</dbReference>
<accession>B7GKJ9</accession>
<dbReference type="SUPFAM" id="SSF52833">
    <property type="entry name" value="Thioredoxin-like"/>
    <property type="match status" value="1"/>
</dbReference>
<dbReference type="PANTHER" id="PTHR42852:SF6">
    <property type="entry name" value="THIOL:DISULFIDE INTERCHANGE PROTEIN DSBE"/>
    <property type="match status" value="1"/>
</dbReference>
<dbReference type="GO" id="GO:0030313">
    <property type="term" value="C:cell envelope"/>
    <property type="evidence" value="ECO:0007669"/>
    <property type="project" value="UniProtKB-SubCell"/>
</dbReference>
<dbReference type="Pfam" id="PF00578">
    <property type="entry name" value="AhpC-TSA"/>
    <property type="match status" value="1"/>
</dbReference>
<dbReference type="CDD" id="cd02966">
    <property type="entry name" value="TlpA_like_family"/>
    <property type="match status" value="1"/>
</dbReference>
<dbReference type="AlphaFoldDB" id="B7GKJ9"/>
<keyword evidence="2" id="KW-0201">Cytochrome c-type biogenesis</keyword>
<dbReference type="GO" id="GO:0016209">
    <property type="term" value="F:antioxidant activity"/>
    <property type="evidence" value="ECO:0007669"/>
    <property type="project" value="InterPro"/>
</dbReference>
<organism evidence="8 9">
    <name type="scientific">Anoxybacillus flavithermus (strain DSM 21510 / WK1)</name>
    <dbReference type="NCBI Taxonomy" id="491915"/>
    <lineage>
        <taxon>Bacteria</taxon>
        <taxon>Bacillati</taxon>
        <taxon>Bacillota</taxon>
        <taxon>Bacilli</taxon>
        <taxon>Bacillales</taxon>
        <taxon>Anoxybacillaceae</taxon>
        <taxon>Anoxybacillus</taxon>
    </lineage>
</organism>
<gene>
    <name evidence="8" type="primary">resA</name>
    <name evidence="8" type="ordered locus">Aflv_1036</name>
</gene>
<keyword evidence="5" id="KW-0676">Redox-active center</keyword>
<keyword evidence="4" id="KW-1015">Disulfide bond</keyword>
<dbReference type="PANTHER" id="PTHR42852">
    <property type="entry name" value="THIOL:DISULFIDE INTERCHANGE PROTEIN DSBE"/>
    <property type="match status" value="1"/>
</dbReference>
<dbReference type="GO" id="GO:0016491">
    <property type="term" value="F:oxidoreductase activity"/>
    <property type="evidence" value="ECO:0007669"/>
    <property type="project" value="InterPro"/>
</dbReference>
<dbReference type="HOGENOM" id="CLU_042529_11_2_9"/>
<dbReference type="Proteomes" id="UP000000742">
    <property type="component" value="Chromosome"/>
</dbReference>
<name>B7GKJ9_ANOFW</name>